<dbReference type="RefSeq" id="WP_144241528.1">
    <property type="nucleotide sequence ID" value="NZ_BCTH01000057.1"/>
</dbReference>
<organism evidence="1 2">
    <name type="scientific">Janthinobacterium agaricidamnosum NBRC 102515 = DSM 9628</name>
    <dbReference type="NCBI Taxonomy" id="1349767"/>
    <lineage>
        <taxon>Bacteria</taxon>
        <taxon>Pseudomonadati</taxon>
        <taxon>Pseudomonadota</taxon>
        <taxon>Betaproteobacteria</taxon>
        <taxon>Burkholderiales</taxon>
        <taxon>Oxalobacteraceae</taxon>
        <taxon>Janthinobacterium</taxon>
    </lineage>
</organism>
<dbReference type="PATRIC" id="fig|1349767.4.peg.4619"/>
<accession>W0V863</accession>
<dbReference type="AlphaFoldDB" id="W0V863"/>
<evidence type="ECO:0000313" key="1">
    <source>
        <dbReference type="EMBL" id="CDG83533.1"/>
    </source>
</evidence>
<dbReference type="EMBL" id="HG322949">
    <property type="protein sequence ID" value="CDG83533.1"/>
    <property type="molecule type" value="Genomic_DNA"/>
</dbReference>
<evidence type="ECO:0000313" key="2">
    <source>
        <dbReference type="Proteomes" id="UP000027604"/>
    </source>
</evidence>
<name>W0V863_9BURK</name>
<dbReference type="KEGG" id="jag:GJA_2904"/>
<dbReference type="Proteomes" id="UP000027604">
    <property type="component" value="Chromosome I"/>
</dbReference>
<dbReference type="HOGENOM" id="CLU_2770365_0_0_4"/>
<sequence>MTAQLKEEGSQGLFASIAIRLTMGEKADLGPDLDASLAPDDEQMDKAITRNCSFIDSAVQRSQEKAGAV</sequence>
<protein>
    <submittedName>
        <fullName evidence="1">Uncharacterized protein</fullName>
    </submittedName>
</protein>
<gene>
    <name evidence="1" type="ORF">GJA_2904</name>
</gene>
<reference evidence="1 2" key="1">
    <citation type="journal article" date="2015" name="Genome Announc.">
        <title>Genome Sequence of Mushroom Soft-Rot Pathogen Janthinobacterium agaricidamnosum.</title>
        <authorList>
            <person name="Graupner K."/>
            <person name="Lackner G."/>
            <person name="Hertweck C."/>
        </authorList>
    </citation>
    <scope>NUCLEOTIDE SEQUENCE [LARGE SCALE GENOMIC DNA]</scope>
    <source>
        <strain evidence="2">NBRC 102515 / DSM 9628</strain>
    </source>
</reference>
<keyword evidence="2" id="KW-1185">Reference proteome</keyword>
<proteinExistence type="predicted"/>